<comment type="caution">
    <text evidence="1">The sequence shown here is derived from an EMBL/GenBank/DDBJ whole genome shotgun (WGS) entry which is preliminary data.</text>
</comment>
<proteinExistence type="predicted"/>
<evidence type="ECO:0000313" key="1">
    <source>
        <dbReference type="EMBL" id="GAO31553.1"/>
    </source>
</evidence>
<dbReference type="AlphaFoldDB" id="A0A0E9M1V3"/>
<dbReference type="Pfam" id="PF11013">
    <property type="entry name" value="DUF2851"/>
    <property type="match status" value="1"/>
</dbReference>
<reference evidence="1 2" key="1">
    <citation type="journal article" date="2015" name="Microbes Environ.">
        <title>Distribution and evolution of nitrogen fixation genes in the phylum bacteroidetes.</title>
        <authorList>
            <person name="Inoue J."/>
            <person name="Oshima K."/>
            <person name="Suda W."/>
            <person name="Sakamoto M."/>
            <person name="Iino T."/>
            <person name="Noda S."/>
            <person name="Hongoh Y."/>
            <person name="Hattori M."/>
            <person name="Ohkuma M."/>
        </authorList>
    </citation>
    <scope>NUCLEOTIDE SEQUENCE [LARGE SCALE GENOMIC DNA]</scope>
    <source>
        <strain evidence="1">JCM 15548</strain>
    </source>
</reference>
<keyword evidence="2" id="KW-1185">Reference proteome</keyword>
<organism evidence="1 2">
    <name type="scientific">Geofilum rubicundum JCM 15548</name>
    <dbReference type="NCBI Taxonomy" id="1236989"/>
    <lineage>
        <taxon>Bacteria</taxon>
        <taxon>Pseudomonadati</taxon>
        <taxon>Bacteroidota</taxon>
        <taxon>Bacteroidia</taxon>
        <taxon>Marinilabiliales</taxon>
        <taxon>Marinilabiliaceae</taxon>
        <taxon>Geofilum</taxon>
    </lineage>
</organism>
<accession>A0A0E9M1V3</accession>
<evidence type="ECO:0000313" key="2">
    <source>
        <dbReference type="Proteomes" id="UP000032900"/>
    </source>
</evidence>
<dbReference type="InterPro" id="IPR021272">
    <property type="entry name" value="DUF2851"/>
</dbReference>
<gene>
    <name evidence="1" type="ORF">JCM15548_13924</name>
</gene>
<evidence type="ECO:0008006" key="3">
    <source>
        <dbReference type="Google" id="ProtNLM"/>
    </source>
</evidence>
<dbReference type="STRING" id="1236989.JCM15548_13924"/>
<dbReference type="Proteomes" id="UP000032900">
    <property type="component" value="Unassembled WGS sequence"/>
</dbReference>
<dbReference type="EMBL" id="BAZW01000051">
    <property type="protein sequence ID" value="GAO31553.1"/>
    <property type="molecule type" value="Genomic_DNA"/>
</dbReference>
<protein>
    <recommendedName>
        <fullName evidence="3">DUF2851 domain-containing protein</fullName>
    </recommendedName>
</protein>
<sequence length="441" mass="51348">MPDLFIFYLTHPAMNEHFLHHLWRFKLYQPGLYKTVKGEPIDIIHPGFHNTDAGPDFFNAKVKIGDTLWAGNIEIHQKSSDWHKHGHHTNRAFNNVILHVVTRHDREASTANGTIVPTWIMEIPPPLMAAYQQLKQSRHSIPCLHGIKQVDPFVISTWLERMMVEKLEIKVDLIQQLLKRYNNDWDEVLYVLLARNFGFGINADPFEQLARQTPWRVLLRNSDDLLRLEALLLGQAGFLTGLVAEEAYIQRLQKEYHHLRHKYGLSPMPAYHWKFLRLRPSNFPTIRLVQMAALFHKNRLSLDKIMKAPHTKTLSAMLNVSLEGYWLTHYRPEAPSPHKIKRLGPRSGDLIIINTLAPLVYGYGQLRDNERLKDLALHWLESIAPEENAIVNRWRNMDIRINSAFQTQALIHLTQKYCRPKRCLHCRLGHLILASHSSADR</sequence>
<name>A0A0E9M1V3_9BACT</name>